<dbReference type="OrthoDB" id="9814523at2"/>
<feature type="transmembrane region" description="Helical" evidence="8">
    <location>
        <begin position="75"/>
        <end position="96"/>
    </location>
</feature>
<dbReference type="STRING" id="634771.SAMN04488128_103700"/>
<dbReference type="EMBL" id="FUWZ01000003">
    <property type="protein sequence ID" value="SKA32675.1"/>
    <property type="molecule type" value="Genomic_DNA"/>
</dbReference>
<feature type="transmembrane region" description="Helical" evidence="8">
    <location>
        <begin position="186"/>
        <end position="204"/>
    </location>
</feature>
<feature type="transmembrane region" description="Helical" evidence="8">
    <location>
        <begin position="393"/>
        <end position="415"/>
    </location>
</feature>
<evidence type="ECO:0000256" key="2">
    <source>
        <dbReference type="ARBA" id="ARBA00006434"/>
    </source>
</evidence>
<evidence type="ECO:0000256" key="4">
    <source>
        <dbReference type="ARBA" id="ARBA00022692"/>
    </source>
</evidence>
<organism evidence="9 10">
    <name type="scientific">Chitinophaga eiseniae</name>
    <dbReference type="NCBI Taxonomy" id="634771"/>
    <lineage>
        <taxon>Bacteria</taxon>
        <taxon>Pseudomonadati</taxon>
        <taxon>Bacteroidota</taxon>
        <taxon>Chitinophagia</taxon>
        <taxon>Chitinophagales</taxon>
        <taxon>Chitinophagaceae</taxon>
        <taxon>Chitinophaga</taxon>
    </lineage>
</organism>
<dbReference type="InterPro" id="IPR050277">
    <property type="entry name" value="Sodium:Solute_Symporter"/>
</dbReference>
<feature type="transmembrane region" description="Helical" evidence="8">
    <location>
        <begin position="117"/>
        <end position="136"/>
    </location>
</feature>
<keyword evidence="5 8" id="KW-1133">Transmembrane helix</keyword>
<sequence>MTIIDIIIFAVYFFLMLGIGFYFSNKHQDERDYFTGGGNMSSGHVGLSVVATDVGGGFSIGLGGIGFTMGLSGSWLLFTGLIGAWVSAALLIPRVFKWQKANGRHFLTLPQVFGFLYNKKVAVVAAVICIIGYTGFTSSQLLAGAKLTAATFPEMGAGTMLWIMGAIAVIYTMLGGMKAVIYTDTVQWIVLLLGLMGVAIPLAWHKLGGYDGIAPYLTEEMLSLSNISWQDILNWSVTIIPIWFVGMTLYQRIFACKNEKAARRAWYFAGVLEWPFMAFTGVILGMLANVAVQKGVIPTTGPLMDNEMGLPLLIKNILPVGFTGVVIAAYFSAVLSTADSCLMAASGSVVGDLIPGHRKSSNKMVVRLSQVVTLFVGVVAILVASTMENVLSLMLYAYAFMVSGLFVPVLAAVFLKKLYSAAAIASMTIGGGTTIALILFKVVLPFGLDANIFGLSGALLAYIAVHQYSQGKNRSEIRSRNTRRKKVAEDII</sequence>
<dbReference type="PROSITE" id="PS50283">
    <property type="entry name" value="NA_SOLUT_SYMP_3"/>
    <property type="match status" value="1"/>
</dbReference>
<feature type="transmembrane region" description="Helical" evidence="8">
    <location>
        <begin position="45"/>
        <end position="69"/>
    </location>
</feature>
<dbReference type="Pfam" id="PF00474">
    <property type="entry name" value="SSF"/>
    <property type="match status" value="1"/>
</dbReference>
<evidence type="ECO:0000256" key="1">
    <source>
        <dbReference type="ARBA" id="ARBA00004141"/>
    </source>
</evidence>
<reference evidence="10" key="1">
    <citation type="submission" date="2017-02" db="EMBL/GenBank/DDBJ databases">
        <authorList>
            <person name="Varghese N."/>
            <person name="Submissions S."/>
        </authorList>
    </citation>
    <scope>NUCLEOTIDE SEQUENCE [LARGE SCALE GENOMIC DNA]</scope>
    <source>
        <strain evidence="10">DSM 22224</strain>
    </source>
</reference>
<feature type="transmembrane region" description="Helical" evidence="8">
    <location>
        <begin position="422"/>
        <end position="440"/>
    </location>
</feature>
<keyword evidence="6 8" id="KW-0472">Membrane</keyword>
<name>A0A1T4SWN5_9BACT</name>
<evidence type="ECO:0000256" key="7">
    <source>
        <dbReference type="RuleBase" id="RU362091"/>
    </source>
</evidence>
<dbReference type="RefSeq" id="WP_078671026.1">
    <property type="nucleotide sequence ID" value="NZ_FUWZ01000003.1"/>
</dbReference>
<dbReference type="GO" id="GO:0005886">
    <property type="term" value="C:plasma membrane"/>
    <property type="evidence" value="ECO:0007669"/>
    <property type="project" value="TreeGrafter"/>
</dbReference>
<protein>
    <submittedName>
        <fullName evidence="9">Solute:Na+ symporter, SSS family</fullName>
    </submittedName>
</protein>
<evidence type="ECO:0000313" key="10">
    <source>
        <dbReference type="Proteomes" id="UP000190367"/>
    </source>
</evidence>
<dbReference type="InterPro" id="IPR038377">
    <property type="entry name" value="Na/Glc_symporter_sf"/>
</dbReference>
<evidence type="ECO:0000256" key="6">
    <source>
        <dbReference type="ARBA" id="ARBA00023136"/>
    </source>
</evidence>
<accession>A0A1T4SWN5</accession>
<evidence type="ECO:0000256" key="8">
    <source>
        <dbReference type="SAM" id="Phobius"/>
    </source>
</evidence>
<evidence type="ECO:0000256" key="5">
    <source>
        <dbReference type="ARBA" id="ARBA00022989"/>
    </source>
</evidence>
<feature type="transmembrane region" description="Helical" evidence="8">
    <location>
        <begin position="368"/>
        <end position="387"/>
    </location>
</feature>
<keyword evidence="10" id="KW-1185">Reference proteome</keyword>
<comment type="similarity">
    <text evidence="2 7">Belongs to the sodium:solute symporter (SSF) (TC 2.A.21) family.</text>
</comment>
<dbReference type="InterPro" id="IPR001734">
    <property type="entry name" value="Na/solute_symporter"/>
</dbReference>
<feature type="transmembrane region" description="Helical" evidence="8">
    <location>
        <begin position="156"/>
        <end position="174"/>
    </location>
</feature>
<keyword evidence="4 8" id="KW-0812">Transmembrane</keyword>
<gene>
    <name evidence="9" type="ORF">SAMN04488128_103700</name>
</gene>
<keyword evidence="3" id="KW-0813">Transport</keyword>
<dbReference type="CDD" id="cd10322">
    <property type="entry name" value="SLC5sbd"/>
    <property type="match status" value="1"/>
</dbReference>
<comment type="subcellular location">
    <subcellularLocation>
        <location evidence="1">Membrane</location>
        <topology evidence="1">Multi-pass membrane protein</topology>
    </subcellularLocation>
</comment>
<evidence type="ECO:0000256" key="3">
    <source>
        <dbReference type="ARBA" id="ARBA00022448"/>
    </source>
</evidence>
<feature type="transmembrane region" description="Helical" evidence="8">
    <location>
        <begin position="265"/>
        <end position="292"/>
    </location>
</feature>
<feature type="transmembrane region" description="Helical" evidence="8">
    <location>
        <begin position="446"/>
        <end position="465"/>
    </location>
</feature>
<feature type="transmembrane region" description="Helical" evidence="8">
    <location>
        <begin position="232"/>
        <end position="253"/>
    </location>
</feature>
<feature type="transmembrane region" description="Helical" evidence="8">
    <location>
        <begin position="312"/>
        <end position="333"/>
    </location>
</feature>
<proteinExistence type="inferred from homology"/>
<dbReference type="AlphaFoldDB" id="A0A1T4SWN5"/>
<dbReference type="GO" id="GO:0022857">
    <property type="term" value="F:transmembrane transporter activity"/>
    <property type="evidence" value="ECO:0007669"/>
    <property type="project" value="InterPro"/>
</dbReference>
<dbReference type="PANTHER" id="PTHR48086">
    <property type="entry name" value="SODIUM/PROLINE SYMPORTER-RELATED"/>
    <property type="match status" value="1"/>
</dbReference>
<evidence type="ECO:0000313" key="9">
    <source>
        <dbReference type="EMBL" id="SKA32675.1"/>
    </source>
</evidence>
<dbReference type="Proteomes" id="UP000190367">
    <property type="component" value="Unassembled WGS sequence"/>
</dbReference>
<dbReference type="Gene3D" id="1.20.1730.10">
    <property type="entry name" value="Sodium/glucose cotransporter"/>
    <property type="match status" value="1"/>
</dbReference>
<feature type="transmembrane region" description="Helical" evidence="8">
    <location>
        <begin position="6"/>
        <end position="24"/>
    </location>
</feature>
<dbReference type="PANTHER" id="PTHR48086:SF7">
    <property type="entry name" value="SODIUM-SOLUTE SYMPORTER-RELATED"/>
    <property type="match status" value="1"/>
</dbReference>